<evidence type="ECO:0000256" key="3">
    <source>
        <dbReference type="ARBA" id="ARBA00022989"/>
    </source>
</evidence>
<dbReference type="GO" id="GO:0016020">
    <property type="term" value="C:membrane"/>
    <property type="evidence" value="ECO:0007669"/>
    <property type="project" value="UniProtKB-SubCell"/>
</dbReference>
<organism evidence="6 7">
    <name type="scientific">Oopsacas minuta</name>
    <dbReference type="NCBI Taxonomy" id="111878"/>
    <lineage>
        <taxon>Eukaryota</taxon>
        <taxon>Metazoa</taxon>
        <taxon>Porifera</taxon>
        <taxon>Hexactinellida</taxon>
        <taxon>Hexasterophora</taxon>
        <taxon>Lyssacinosida</taxon>
        <taxon>Leucopsacidae</taxon>
        <taxon>Oopsacas</taxon>
    </lineage>
</organism>
<feature type="transmembrane region" description="Helical" evidence="5">
    <location>
        <begin position="281"/>
        <end position="303"/>
    </location>
</feature>
<evidence type="ECO:0000256" key="4">
    <source>
        <dbReference type="ARBA" id="ARBA00023136"/>
    </source>
</evidence>
<proteinExistence type="predicted"/>
<gene>
    <name evidence="6" type="ORF">LOD99_1272</name>
</gene>
<feature type="transmembrane region" description="Helical" evidence="5">
    <location>
        <begin position="198"/>
        <end position="217"/>
    </location>
</feature>
<dbReference type="AlphaFoldDB" id="A0AAV7K676"/>
<sequence length="469" mass="52825">MIQILNSWTLTPPPELIILIYNFGLYIYHAALPNYSYYLSCRYLNGDNCTFTLSKTKFYCNLNNTVDQIEAYSSYLLLLSQVLYSSLAIPAIFITGPLSDLLGRKVIILTALFASIISLMCFCMIDIFSLHPFFILLPSIIDGIFGNRSVIYLGIVAMCLDISSEKYRTLRMGIFESAFIIGALASNLLSGLIIDSMGFLGCFAFIVFIWSLILCYTRYIPETLHQKQTEKDITFDIKYLLAKSLTPLRLFKHNKNRYRFIVFVVAYIFFIEDIASNRSIFALYVLAPPICWGPIYQGYYFGLRNFSMTIGIYIVLPLLILCGVPDLALLLIGAIDNAIAFGIIGVSSSTWWLLGVVPVSGFLTSLGVPSIRSGLSKLVVSTEQGSMLTIIEIVNCISTVFSTLFFNALYPTLRKINASYCFFIISATSVIPCCVVLLLMIYEYYKKRRLKGIAYEENRSLLQHNTAIN</sequence>
<dbReference type="Gene3D" id="1.20.1250.20">
    <property type="entry name" value="MFS general substrate transporter like domains"/>
    <property type="match status" value="1"/>
</dbReference>
<feature type="transmembrane region" description="Helical" evidence="5">
    <location>
        <begin position="422"/>
        <end position="442"/>
    </location>
</feature>
<dbReference type="PANTHER" id="PTHR23507">
    <property type="entry name" value="ZGC:174356"/>
    <property type="match status" value="1"/>
</dbReference>
<keyword evidence="4 5" id="KW-0472">Membrane</keyword>
<protein>
    <submittedName>
        <fullName evidence="6">Proton-coupled folate transporter-like</fullName>
    </submittedName>
</protein>
<dbReference type="InterPro" id="IPR011701">
    <property type="entry name" value="MFS"/>
</dbReference>
<dbReference type="EMBL" id="JAKMXF010000144">
    <property type="protein sequence ID" value="KAI6656476.1"/>
    <property type="molecule type" value="Genomic_DNA"/>
</dbReference>
<dbReference type="Pfam" id="PF07690">
    <property type="entry name" value="MFS_1"/>
    <property type="match status" value="1"/>
</dbReference>
<keyword evidence="7" id="KW-1185">Reference proteome</keyword>
<dbReference type="Proteomes" id="UP001165289">
    <property type="component" value="Unassembled WGS sequence"/>
</dbReference>
<feature type="transmembrane region" description="Helical" evidence="5">
    <location>
        <begin position="172"/>
        <end position="192"/>
    </location>
</feature>
<feature type="transmembrane region" description="Helical" evidence="5">
    <location>
        <begin position="106"/>
        <end position="128"/>
    </location>
</feature>
<dbReference type="SUPFAM" id="SSF103473">
    <property type="entry name" value="MFS general substrate transporter"/>
    <property type="match status" value="1"/>
</dbReference>
<feature type="transmembrane region" description="Helical" evidence="5">
    <location>
        <begin position="134"/>
        <end position="160"/>
    </location>
</feature>
<keyword evidence="3 5" id="KW-1133">Transmembrane helix</keyword>
<feature type="transmembrane region" description="Helical" evidence="5">
    <location>
        <begin position="258"/>
        <end position="275"/>
    </location>
</feature>
<evidence type="ECO:0000256" key="1">
    <source>
        <dbReference type="ARBA" id="ARBA00004141"/>
    </source>
</evidence>
<comment type="subcellular location">
    <subcellularLocation>
        <location evidence="1">Membrane</location>
        <topology evidence="1">Multi-pass membrane protein</topology>
    </subcellularLocation>
</comment>
<feature type="transmembrane region" description="Helical" evidence="5">
    <location>
        <begin position="387"/>
        <end position="410"/>
    </location>
</feature>
<dbReference type="GO" id="GO:0022857">
    <property type="term" value="F:transmembrane transporter activity"/>
    <property type="evidence" value="ECO:0007669"/>
    <property type="project" value="InterPro"/>
</dbReference>
<feature type="transmembrane region" description="Helical" evidence="5">
    <location>
        <begin position="72"/>
        <end position="94"/>
    </location>
</feature>
<keyword evidence="2 5" id="KW-0812">Transmembrane</keyword>
<reference evidence="6 7" key="1">
    <citation type="journal article" date="2023" name="BMC Biol.">
        <title>The compact genome of the sponge Oopsacas minuta (Hexactinellida) is lacking key metazoan core genes.</title>
        <authorList>
            <person name="Santini S."/>
            <person name="Schenkelaars Q."/>
            <person name="Jourda C."/>
            <person name="Duchesne M."/>
            <person name="Belahbib H."/>
            <person name="Rocher C."/>
            <person name="Selva M."/>
            <person name="Riesgo A."/>
            <person name="Vervoort M."/>
            <person name="Leys S.P."/>
            <person name="Kodjabachian L."/>
            <person name="Le Bivic A."/>
            <person name="Borchiellini C."/>
            <person name="Claverie J.M."/>
            <person name="Renard E."/>
        </authorList>
    </citation>
    <scope>NUCLEOTIDE SEQUENCE [LARGE SCALE GENOMIC DNA]</scope>
    <source>
        <strain evidence="6">SPO-2</strain>
    </source>
</reference>
<feature type="transmembrane region" description="Helical" evidence="5">
    <location>
        <begin position="338"/>
        <end position="366"/>
    </location>
</feature>
<accession>A0AAV7K676</accession>
<evidence type="ECO:0000313" key="7">
    <source>
        <dbReference type="Proteomes" id="UP001165289"/>
    </source>
</evidence>
<dbReference type="InterPro" id="IPR036259">
    <property type="entry name" value="MFS_trans_sf"/>
</dbReference>
<evidence type="ECO:0000313" key="6">
    <source>
        <dbReference type="EMBL" id="KAI6656476.1"/>
    </source>
</evidence>
<name>A0AAV7K676_9METZ</name>
<feature type="transmembrane region" description="Helical" evidence="5">
    <location>
        <begin position="310"/>
        <end position="332"/>
    </location>
</feature>
<comment type="caution">
    <text evidence="6">The sequence shown here is derived from an EMBL/GenBank/DDBJ whole genome shotgun (WGS) entry which is preliminary data.</text>
</comment>
<dbReference type="PANTHER" id="PTHR23507:SF1">
    <property type="entry name" value="FI18259P1-RELATED"/>
    <property type="match status" value="1"/>
</dbReference>
<evidence type="ECO:0000256" key="2">
    <source>
        <dbReference type="ARBA" id="ARBA00022692"/>
    </source>
</evidence>
<evidence type="ECO:0000256" key="5">
    <source>
        <dbReference type="SAM" id="Phobius"/>
    </source>
</evidence>